<dbReference type="Proteomes" id="UP000548326">
    <property type="component" value="Unassembled WGS sequence"/>
</dbReference>
<evidence type="ECO:0000313" key="1">
    <source>
        <dbReference type="EMBL" id="MBB6128684.1"/>
    </source>
</evidence>
<accession>A0A841JDK6</accession>
<gene>
    <name evidence="1" type="ORF">HDF22_002807</name>
</gene>
<name>A0A841JDK6_9SPHI</name>
<protein>
    <submittedName>
        <fullName evidence="1">Uncharacterized protein</fullName>
    </submittedName>
</protein>
<dbReference type="RefSeq" id="WP_183588085.1">
    <property type="nucleotide sequence ID" value="NZ_JACHCA010000007.1"/>
</dbReference>
<reference evidence="1 2" key="1">
    <citation type="submission" date="2020-08" db="EMBL/GenBank/DDBJ databases">
        <title>Genomic Encyclopedia of Type Strains, Phase IV (KMG-V): Genome sequencing to study the core and pangenomes of soil and plant-associated prokaryotes.</title>
        <authorList>
            <person name="Whitman W."/>
        </authorList>
    </citation>
    <scope>NUCLEOTIDE SEQUENCE [LARGE SCALE GENOMIC DNA]</scope>
    <source>
        <strain evidence="1 2">MP601</strain>
    </source>
</reference>
<evidence type="ECO:0000313" key="2">
    <source>
        <dbReference type="Proteomes" id="UP000548326"/>
    </source>
</evidence>
<proteinExistence type="predicted"/>
<dbReference type="EMBL" id="JACHCA010000007">
    <property type="protein sequence ID" value="MBB6128684.1"/>
    <property type="molecule type" value="Genomic_DNA"/>
</dbReference>
<dbReference type="AlphaFoldDB" id="A0A841JDK6"/>
<organism evidence="1 2">
    <name type="scientific">Mucilaginibacter lappiensis</name>
    <dbReference type="NCBI Taxonomy" id="354630"/>
    <lineage>
        <taxon>Bacteria</taxon>
        <taxon>Pseudomonadati</taxon>
        <taxon>Bacteroidota</taxon>
        <taxon>Sphingobacteriia</taxon>
        <taxon>Sphingobacteriales</taxon>
        <taxon>Sphingobacteriaceae</taxon>
        <taxon>Mucilaginibacter</taxon>
    </lineage>
</organism>
<sequence>MKNPATLVLKHPDGSSRAIIVEPMLWPNLTDTGTYKIYKTAIDNESALFTEALEIDEDKPALPDEVNPDYLGSITTEPMRQQWKYTGDLLSPDEQQQIAHFIQKQEF</sequence>
<comment type="caution">
    <text evidence="1">The sequence shown here is derived from an EMBL/GenBank/DDBJ whole genome shotgun (WGS) entry which is preliminary data.</text>
</comment>